<proteinExistence type="predicted"/>
<reference evidence="1 2" key="1">
    <citation type="submission" date="2024-07" db="EMBL/GenBank/DDBJ databases">
        <title>Section-level genome sequencing and comparative genomics of Aspergillus sections Usti and Cavernicolus.</title>
        <authorList>
            <consortium name="Lawrence Berkeley National Laboratory"/>
            <person name="Nybo J.L."/>
            <person name="Vesth T.C."/>
            <person name="Theobald S."/>
            <person name="Frisvad J.C."/>
            <person name="Larsen T.O."/>
            <person name="Kjaerboelling I."/>
            <person name="Rothschild-Mancinelli K."/>
            <person name="Lyhne E.K."/>
            <person name="Kogle M.E."/>
            <person name="Barry K."/>
            <person name="Clum A."/>
            <person name="Na H."/>
            <person name="Ledsgaard L."/>
            <person name="Lin J."/>
            <person name="Lipzen A."/>
            <person name="Kuo A."/>
            <person name="Riley R."/>
            <person name="Mondo S."/>
            <person name="Labutti K."/>
            <person name="Haridas S."/>
            <person name="Pangalinan J."/>
            <person name="Salamov A.A."/>
            <person name="Simmons B.A."/>
            <person name="Magnuson J.K."/>
            <person name="Chen J."/>
            <person name="Drula E."/>
            <person name="Henrissat B."/>
            <person name="Wiebenga A."/>
            <person name="Lubbers R.J."/>
            <person name="Gomes A.C."/>
            <person name="Makela M.R."/>
            <person name="Stajich J."/>
            <person name="Grigoriev I.V."/>
            <person name="Mortensen U.H."/>
            <person name="De Vries R.P."/>
            <person name="Baker S.E."/>
            <person name="Andersen M.R."/>
        </authorList>
    </citation>
    <scope>NUCLEOTIDE SEQUENCE [LARGE SCALE GENOMIC DNA]</scope>
    <source>
        <strain evidence="1 2">CBS 209.92</strain>
    </source>
</reference>
<dbReference type="Proteomes" id="UP001610563">
    <property type="component" value="Unassembled WGS sequence"/>
</dbReference>
<keyword evidence="2" id="KW-1185">Reference proteome</keyword>
<protein>
    <submittedName>
        <fullName evidence="1">Uncharacterized protein</fullName>
    </submittedName>
</protein>
<feature type="non-terminal residue" evidence="1">
    <location>
        <position position="149"/>
    </location>
</feature>
<gene>
    <name evidence="1" type="ORF">BJX66DRAFT_313127</name>
</gene>
<organism evidence="1 2">
    <name type="scientific">Aspergillus keveii</name>
    <dbReference type="NCBI Taxonomy" id="714993"/>
    <lineage>
        <taxon>Eukaryota</taxon>
        <taxon>Fungi</taxon>
        <taxon>Dikarya</taxon>
        <taxon>Ascomycota</taxon>
        <taxon>Pezizomycotina</taxon>
        <taxon>Eurotiomycetes</taxon>
        <taxon>Eurotiomycetidae</taxon>
        <taxon>Eurotiales</taxon>
        <taxon>Aspergillaceae</taxon>
        <taxon>Aspergillus</taxon>
        <taxon>Aspergillus subgen. Nidulantes</taxon>
    </lineage>
</organism>
<evidence type="ECO:0000313" key="2">
    <source>
        <dbReference type="Proteomes" id="UP001610563"/>
    </source>
</evidence>
<name>A0ABR4FSI8_9EURO</name>
<sequence>MDLSVAFRFDTCLISIPALMSYTSIPGFSERTAPVKSLRTNLTRRVATRLHHQLQKNMPPQRRPLAPLNNDRIQNNELGIYRRGQIEGLRKIGLPMATISRVLDIPKSSVQYTIELSPQRLNGASISRSGRPKLINERTKAHILRLIRQ</sequence>
<dbReference type="EMBL" id="JBFTWV010000123">
    <property type="protein sequence ID" value="KAL2786194.1"/>
    <property type="molecule type" value="Genomic_DNA"/>
</dbReference>
<evidence type="ECO:0000313" key="1">
    <source>
        <dbReference type="EMBL" id="KAL2786194.1"/>
    </source>
</evidence>
<accession>A0ABR4FSI8</accession>
<comment type="caution">
    <text evidence="1">The sequence shown here is derived from an EMBL/GenBank/DDBJ whole genome shotgun (WGS) entry which is preliminary data.</text>
</comment>